<dbReference type="OrthoDB" id="10051381at2759"/>
<evidence type="ECO:0000313" key="3">
    <source>
        <dbReference type="Proteomes" id="UP000298663"/>
    </source>
</evidence>
<keyword evidence="3" id="KW-1185">Reference proteome</keyword>
<keyword evidence="1" id="KW-0812">Transmembrane</keyword>
<reference evidence="2 3" key="1">
    <citation type="journal article" date="2015" name="Genome Biol.">
        <title>Comparative genomics of Steinernema reveals deeply conserved gene regulatory networks.</title>
        <authorList>
            <person name="Dillman A.R."/>
            <person name="Macchietto M."/>
            <person name="Porter C.F."/>
            <person name="Rogers A."/>
            <person name="Williams B."/>
            <person name="Antoshechkin I."/>
            <person name="Lee M.M."/>
            <person name="Goodwin Z."/>
            <person name="Lu X."/>
            <person name="Lewis E.E."/>
            <person name="Goodrich-Blair H."/>
            <person name="Stock S.P."/>
            <person name="Adams B.J."/>
            <person name="Sternberg P.W."/>
            <person name="Mortazavi A."/>
        </authorList>
    </citation>
    <scope>NUCLEOTIDE SEQUENCE [LARGE SCALE GENOMIC DNA]</scope>
    <source>
        <strain evidence="2 3">ALL</strain>
    </source>
</reference>
<keyword evidence="1" id="KW-0472">Membrane</keyword>
<name>A0A4U5NUK5_STECR</name>
<feature type="transmembrane region" description="Helical" evidence="1">
    <location>
        <begin position="12"/>
        <end position="32"/>
    </location>
</feature>
<sequence>MRSMIASCTSDRWITFVISAVRTILLVLKAAVNTAKCSFLQCGNSGNRSKVSTSTTVIQAVPNFLKTFFPTTLCCPWRRLPTTEFFRIHMGFNRSRFVVPYTICPLPFTPTIQDDHDTATFTSTIQNERLTIE</sequence>
<evidence type="ECO:0000256" key="1">
    <source>
        <dbReference type="SAM" id="Phobius"/>
    </source>
</evidence>
<protein>
    <submittedName>
        <fullName evidence="2">Uncharacterized protein</fullName>
    </submittedName>
</protein>
<keyword evidence="1" id="KW-1133">Transmembrane helix</keyword>
<accession>A0A4U5NUK5</accession>
<reference evidence="2 3" key="2">
    <citation type="journal article" date="2019" name="G3 (Bethesda)">
        <title>Hybrid Assembly of the Genome of the Entomopathogenic Nematode Steinernema carpocapsae Identifies the X-Chromosome.</title>
        <authorList>
            <person name="Serra L."/>
            <person name="Macchietto M."/>
            <person name="Macias-Munoz A."/>
            <person name="McGill C.J."/>
            <person name="Rodriguez I.M."/>
            <person name="Rodriguez B."/>
            <person name="Murad R."/>
            <person name="Mortazavi A."/>
        </authorList>
    </citation>
    <scope>NUCLEOTIDE SEQUENCE [LARGE SCALE GENOMIC DNA]</scope>
    <source>
        <strain evidence="2 3">ALL</strain>
    </source>
</reference>
<dbReference type="EMBL" id="AZBU02000003">
    <property type="protein sequence ID" value="TKR87209.1"/>
    <property type="molecule type" value="Genomic_DNA"/>
</dbReference>
<evidence type="ECO:0000313" key="2">
    <source>
        <dbReference type="EMBL" id="TKR87209.1"/>
    </source>
</evidence>
<proteinExistence type="predicted"/>
<dbReference type="AlphaFoldDB" id="A0A4U5NUK5"/>
<comment type="caution">
    <text evidence="2">The sequence shown here is derived from an EMBL/GenBank/DDBJ whole genome shotgun (WGS) entry which is preliminary data.</text>
</comment>
<dbReference type="Proteomes" id="UP000298663">
    <property type="component" value="Unassembled WGS sequence"/>
</dbReference>
<organism evidence="2 3">
    <name type="scientific">Steinernema carpocapsae</name>
    <name type="common">Entomopathogenic nematode</name>
    <dbReference type="NCBI Taxonomy" id="34508"/>
    <lineage>
        <taxon>Eukaryota</taxon>
        <taxon>Metazoa</taxon>
        <taxon>Ecdysozoa</taxon>
        <taxon>Nematoda</taxon>
        <taxon>Chromadorea</taxon>
        <taxon>Rhabditida</taxon>
        <taxon>Tylenchina</taxon>
        <taxon>Panagrolaimomorpha</taxon>
        <taxon>Strongyloidoidea</taxon>
        <taxon>Steinernematidae</taxon>
        <taxon>Steinernema</taxon>
    </lineage>
</organism>
<gene>
    <name evidence="2" type="ORF">L596_011649</name>
</gene>